<reference evidence="1 2" key="1">
    <citation type="journal article" date="2022" name="G3 (Bethesda)">
        <title>Whole-genome sequence and methylome profiling of the almond [Prunus dulcis (Mill.) D.A. Webb] cultivar 'Nonpareil'.</title>
        <authorList>
            <person name="D'Amico-Willman K.M."/>
            <person name="Ouma W.Z."/>
            <person name="Meulia T."/>
            <person name="Sideli G.M."/>
            <person name="Gradziel T.M."/>
            <person name="Fresnedo-Ramirez J."/>
        </authorList>
    </citation>
    <scope>NUCLEOTIDE SEQUENCE [LARGE SCALE GENOMIC DNA]</scope>
    <source>
        <strain evidence="1">Clone GOH B32 T37-40</strain>
    </source>
</reference>
<comment type="caution">
    <text evidence="1">The sequence shown here is derived from an EMBL/GenBank/DDBJ whole genome shotgun (WGS) entry which is preliminary data.</text>
</comment>
<accession>A0AAD4WFL7</accession>
<organism evidence="1 2">
    <name type="scientific">Prunus dulcis</name>
    <name type="common">Almond</name>
    <name type="synonym">Amygdalus dulcis</name>
    <dbReference type="NCBI Taxonomy" id="3755"/>
    <lineage>
        <taxon>Eukaryota</taxon>
        <taxon>Viridiplantae</taxon>
        <taxon>Streptophyta</taxon>
        <taxon>Embryophyta</taxon>
        <taxon>Tracheophyta</taxon>
        <taxon>Spermatophyta</taxon>
        <taxon>Magnoliopsida</taxon>
        <taxon>eudicotyledons</taxon>
        <taxon>Gunneridae</taxon>
        <taxon>Pentapetalae</taxon>
        <taxon>rosids</taxon>
        <taxon>fabids</taxon>
        <taxon>Rosales</taxon>
        <taxon>Rosaceae</taxon>
        <taxon>Amygdaloideae</taxon>
        <taxon>Amygdaleae</taxon>
        <taxon>Prunus</taxon>
    </lineage>
</organism>
<dbReference type="EMBL" id="JAJFAZ020000002">
    <property type="protein sequence ID" value="KAI5342588.1"/>
    <property type="molecule type" value="Genomic_DNA"/>
</dbReference>
<evidence type="ECO:0000313" key="1">
    <source>
        <dbReference type="EMBL" id="KAI5342588.1"/>
    </source>
</evidence>
<gene>
    <name evidence="1" type="ORF">L3X38_010463</name>
</gene>
<evidence type="ECO:0000313" key="2">
    <source>
        <dbReference type="Proteomes" id="UP001054821"/>
    </source>
</evidence>
<name>A0AAD4WFL7_PRUDU</name>
<dbReference type="Proteomes" id="UP001054821">
    <property type="component" value="Chromosome 2"/>
</dbReference>
<proteinExistence type="predicted"/>
<dbReference type="AlphaFoldDB" id="A0AAD4WFL7"/>
<protein>
    <submittedName>
        <fullName evidence="1">Uncharacterized protein</fullName>
    </submittedName>
</protein>
<sequence>MIFDTPYVERNTGHNCFKLTGGKPPPRSCGTSARAMAGGQQRRGLAMVTTGGGRDVLPAVAGAMAGGQQRRGLAMVTTGGGRDVLPAVAVGQMWTYGIVYLP</sequence>
<keyword evidence="2" id="KW-1185">Reference proteome</keyword>